<keyword evidence="2" id="KW-1185">Reference proteome</keyword>
<feature type="non-terminal residue" evidence="1">
    <location>
        <position position="1"/>
    </location>
</feature>
<name>A0A9Q3FWD3_9BASI</name>
<protein>
    <submittedName>
        <fullName evidence="1">Uncharacterized protein</fullName>
    </submittedName>
</protein>
<reference evidence="1" key="1">
    <citation type="submission" date="2021-03" db="EMBL/GenBank/DDBJ databases">
        <title>Draft genome sequence of rust myrtle Austropuccinia psidii MF-1, a brazilian biotype.</title>
        <authorList>
            <person name="Quecine M.C."/>
            <person name="Pachon D.M.R."/>
            <person name="Bonatelli M.L."/>
            <person name="Correr F.H."/>
            <person name="Franceschini L.M."/>
            <person name="Leite T.F."/>
            <person name="Margarido G.R.A."/>
            <person name="Almeida C.A."/>
            <person name="Ferrarezi J.A."/>
            <person name="Labate C.A."/>
        </authorList>
    </citation>
    <scope>NUCLEOTIDE SEQUENCE</scope>
    <source>
        <strain evidence="1">MF-1</strain>
    </source>
</reference>
<dbReference type="EMBL" id="AVOT02051291">
    <property type="protein sequence ID" value="MBW0546304.1"/>
    <property type="molecule type" value="Genomic_DNA"/>
</dbReference>
<accession>A0A9Q3FWD3</accession>
<dbReference type="Proteomes" id="UP000765509">
    <property type="component" value="Unassembled WGS sequence"/>
</dbReference>
<evidence type="ECO:0000313" key="1">
    <source>
        <dbReference type="EMBL" id="MBW0546304.1"/>
    </source>
</evidence>
<dbReference type="AlphaFoldDB" id="A0A9Q3FWD3"/>
<comment type="caution">
    <text evidence="1">The sequence shown here is derived from an EMBL/GenBank/DDBJ whole genome shotgun (WGS) entry which is preliminary data.</text>
</comment>
<organism evidence="1 2">
    <name type="scientific">Austropuccinia psidii MF-1</name>
    <dbReference type="NCBI Taxonomy" id="1389203"/>
    <lineage>
        <taxon>Eukaryota</taxon>
        <taxon>Fungi</taxon>
        <taxon>Dikarya</taxon>
        <taxon>Basidiomycota</taxon>
        <taxon>Pucciniomycotina</taxon>
        <taxon>Pucciniomycetes</taxon>
        <taxon>Pucciniales</taxon>
        <taxon>Sphaerophragmiaceae</taxon>
        <taxon>Austropuccinia</taxon>
    </lineage>
</organism>
<evidence type="ECO:0000313" key="2">
    <source>
        <dbReference type="Proteomes" id="UP000765509"/>
    </source>
</evidence>
<gene>
    <name evidence="1" type="ORF">O181_086019</name>
</gene>
<sequence length="73" mass="8123">SPNYSKLCKTNFAQDRYRLLAPRPELDHQAKVSSPSGLGQRIGYCTLVAVGSFHSKSSFETPSFRIIVPKLLL</sequence>
<proteinExistence type="predicted"/>